<sequence>MSKTTVRNKVVVITDALSGLGNECAKIFHKDGARLILCGKSWERLESLSEKLSVDCDPTLTYPTKLVLLDFRDMESLPDVIAEVMECYGCLDVLIINSSMKVKGPVQDTSLELDHAVMDINYFGPITLAKGLLPSMISRRGGHILLVNSIQGKLALPFRTTYAASKHAVQAFFDCLRAEVQEYGIYVSTINHTFISGPLRAKKDPATESSSSALSPSQYLGISPEEMASEIVKTLSSKKKEVVLARVLSKAAIYARALFPNLVFSVTAAGVKCKAAVLDQDL</sequence>
<accession>A0ABD1KR91</accession>
<keyword evidence="2" id="KW-0732">Signal</keyword>
<evidence type="ECO:0000256" key="4">
    <source>
        <dbReference type="ARBA" id="ARBA00023002"/>
    </source>
</evidence>
<keyword evidence="7" id="KW-1185">Reference proteome</keyword>
<name>A0ABD1KR91_9TELE</name>
<keyword evidence="3" id="KW-0521">NADP</keyword>
<dbReference type="GO" id="GO:0016491">
    <property type="term" value="F:oxidoreductase activity"/>
    <property type="evidence" value="ECO:0007669"/>
    <property type="project" value="UniProtKB-KW"/>
</dbReference>
<dbReference type="InterPro" id="IPR002347">
    <property type="entry name" value="SDR_fam"/>
</dbReference>
<keyword evidence="4" id="KW-0560">Oxidoreductase</keyword>
<evidence type="ECO:0000256" key="2">
    <source>
        <dbReference type="ARBA" id="ARBA00022729"/>
    </source>
</evidence>
<evidence type="ECO:0000256" key="1">
    <source>
        <dbReference type="ARBA" id="ARBA00006484"/>
    </source>
</evidence>
<dbReference type="PANTHER" id="PTHR44668">
    <property type="match status" value="1"/>
</dbReference>
<protein>
    <submittedName>
        <fullName evidence="6">Uncharacterized protein</fullName>
    </submittedName>
</protein>
<organism evidence="6 7">
    <name type="scientific">Coilia grayii</name>
    <name type="common">Gray's grenadier anchovy</name>
    <dbReference type="NCBI Taxonomy" id="363190"/>
    <lineage>
        <taxon>Eukaryota</taxon>
        <taxon>Metazoa</taxon>
        <taxon>Chordata</taxon>
        <taxon>Craniata</taxon>
        <taxon>Vertebrata</taxon>
        <taxon>Euteleostomi</taxon>
        <taxon>Actinopterygii</taxon>
        <taxon>Neopterygii</taxon>
        <taxon>Teleostei</taxon>
        <taxon>Clupei</taxon>
        <taxon>Clupeiformes</taxon>
        <taxon>Clupeoidei</taxon>
        <taxon>Engraulidae</taxon>
        <taxon>Coilinae</taxon>
        <taxon>Coilia</taxon>
    </lineage>
</organism>
<dbReference type="PRINTS" id="PR00081">
    <property type="entry name" value="GDHRDH"/>
</dbReference>
<reference evidence="6 7" key="1">
    <citation type="submission" date="2024-09" db="EMBL/GenBank/DDBJ databases">
        <title>A chromosome-level genome assembly of Gray's grenadier anchovy, Coilia grayii.</title>
        <authorList>
            <person name="Fu Z."/>
        </authorList>
    </citation>
    <scope>NUCLEOTIDE SEQUENCE [LARGE SCALE GENOMIC DNA]</scope>
    <source>
        <strain evidence="6">G4</strain>
        <tissue evidence="6">Muscle</tissue>
    </source>
</reference>
<dbReference type="InterPro" id="IPR020904">
    <property type="entry name" value="Sc_DH/Rdtase_CS"/>
</dbReference>
<evidence type="ECO:0000313" key="7">
    <source>
        <dbReference type="Proteomes" id="UP001591681"/>
    </source>
</evidence>
<dbReference type="EMBL" id="JBHFQA010000003">
    <property type="protein sequence ID" value="KAL2101657.1"/>
    <property type="molecule type" value="Genomic_DNA"/>
</dbReference>
<comment type="caution">
    <text evidence="6">The sequence shown here is derived from an EMBL/GenBank/DDBJ whole genome shotgun (WGS) entry which is preliminary data.</text>
</comment>
<dbReference type="Pfam" id="PF00106">
    <property type="entry name" value="adh_short"/>
    <property type="match status" value="1"/>
</dbReference>
<dbReference type="InterPro" id="IPR036291">
    <property type="entry name" value="NAD(P)-bd_dom_sf"/>
</dbReference>
<evidence type="ECO:0000313" key="6">
    <source>
        <dbReference type="EMBL" id="KAL2101657.1"/>
    </source>
</evidence>
<comment type="similarity">
    <text evidence="1">Belongs to the short-chain dehydrogenases/reductases (SDR) family.</text>
</comment>
<keyword evidence="5" id="KW-0520">NAD</keyword>
<evidence type="ECO:0000256" key="3">
    <source>
        <dbReference type="ARBA" id="ARBA00022857"/>
    </source>
</evidence>
<dbReference type="Gene3D" id="3.40.50.720">
    <property type="entry name" value="NAD(P)-binding Rossmann-like Domain"/>
    <property type="match status" value="1"/>
</dbReference>
<evidence type="ECO:0000256" key="5">
    <source>
        <dbReference type="ARBA" id="ARBA00023027"/>
    </source>
</evidence>
<dbReference type="PANTHER" id="PTHR44668:SF3">
    <property type="entry name" value="DEHYDROGENASE_REDUCTASE SDR FAMILY MEMBER 7C-B"/>
    <property type="match status" value="1"/>
</dbReference>
<dbReference type="InterPro" id="IPR052148">
    <property type="entry name" value="SDR_family_member_7C"/>
</dbReference>
<dbReference type="PROSITE" id="PS00061">
    <property type="entry name" value="ADH_SHORT"/>
    <property type="match status" value="1"/>
</dbReference>
<proteinExistence type="inferred from homology"/>
<dbReference type="Proteomes" id="UP001591681">
    <property type="component" value="Unassembled WGS sequence"/>
</dbReference>
<dbReference type="AlphaFoldDB" id="A0ABD1KR91"/>
<dbReference type="SUPFAM" id="SSF51735">
    <property type="entry name" value="NAD(P)-binding Rossmann-fold domains"/>
    <property type="match status" value="1"/>
</dbReference>
<gene>
    <name evidence="6" type="ORF">ACEWY4_003418</name>
</gene>
<dbReference type="CDD" id="cd05332">
    <property type="entry name" value="11beta-HSD1_like_SDR_c"/>
    <property type="match status" value="1"/>
</dbReference>